<evidence type="ECO:0000313" key="2">
    <source>
        <dbReference type="Proteomes" id="UP000054776"/>
    </source>
</evidence>
<comment type="caution">
    <text evidence="1">The sequence shown here is derived from an EMBL/GenBank/DDBJ whole genome shotgun (WGS) entry which is preliminary data.</text>
</comment>
<dbReference type="Proteomes" id="UP000054776">
    <property type="component" value="Unassembled WGS sequence"/>
</dbReference>
<sequence length="57" mass="6505">MFQMNNGVSSSSSPSSKHFLPIWHLAALIQRNKFFQVQIMHKTGRKTITLVKESKTS</sequence>
<accession>A0A0V1B198</accession>
<reference evidence="1 2" key="1">
    <citation type="submission" date="2015-01" db="EMBL/GenBank/DDBJ databases">
        <title>Evolution of Trichinella species and genotypes.</title>
        <authorList>
            <person name="Korhonen P.K."/>
            <person name="Edoardo P."/>
            <person name="Giuseppe L.R."/>
            <person name="Gasser R.B."/>
        </authorList>
    </citation>
    <scope>NUCLEOTIDE SEQUENCE [LARGE SCALE GENOMIC DNA]</scope>
    <source>
        <strain evidence="1">ISS3</strain>
    </source>
</reference>
<gene>
    <name evidence="1" type="ORF">T01_5253</name>
</gene>
<dbReference type="AlphaFoldDB" id="A0A0V1B198"/>
<keyword evidence="2" id="KW-1185">Reference proteome</keyword>
<name>A0A0V1B198_TRISP</name>
<evidence type="ECO:0000313" key="1">
    <source>
        <dbReference type="EMBL" id="KRY30782.1"/>
    </source>
</evidence>
<organism evidence="1 2">
    <name type="scientific">Trichinella spiralis</name>
    <name type="common">Trichina worm</name>
    <dbReference type="NCBI Taxonomy" id="6334"/>
    <lineage>
        <taxon>Eukaryota</taxon>
        <taxon>Metazoa</taxon>
        <taxon>Ecdysozoa</taxon>
        <taxon>Nematoda</taxon>
        <taxon>Enoplea</taxon>
        <taxon>Dorylaimia</taxon>
        <taxon>Trichinellida</taxon>
        <taxon>Trichinellidae</taxon>
        <taxon>Trichinella</taxon>
    </lineage>
</organism>
<protein>
    <submittedName>
        <fullName evidence="1">Uncharacterized protein</fullName>
    </submittedName>
</protein>
<dbReference type="EMBL" id="JYDH01000132">
    <property type="protein sequence ID" value="KRY30782.1"/>
    <property type="molecule type" value="Genomic_DNA"/>
</dbReference>
<proteinExistence type="predicted"/>
<dbReference type="InParanoid" id="A0A0V1B198"/>